<name>A0A1G7P929_9BURK</name>
<organism evidence="2 3">
    <name type="scientific">Paraburkholderia phenazinium</name>
    <dbReference type="NCBI Taxonomy" id="60549"/>
    <lineage>
        <taxon>Bacteria</taxon>
        <taxon>Pseudomonadati</taxon>
        <taxon>Pseudomonadota</taxon>
        <taxon>Betaproteobacteria</taxon>
        <taxon>Burkholderiales</taxon>
        <taxon>Burkholderiaceae</taxon>
        <taxon>Paraburkholderia</taxon>
    </lineage>
</organism>
<feature type="domain" description="HNH nuclease" evidence="1">
    <location>
        <begin position="152"/>
        <end position="200"/>
    </location>
</feature>
<proteinExistence type="predicted"/>
<dbReference type="AlphaFoldDB" id="A0A1G7P929"/>
<sequence length="254" mass="28835">MLGEGLEISWEYGTEFVQIDTSNVTNETAVHGTFEKWIVEGKIVTYVTTSTVTRQGDDVELRLHYRKEAQTDESVKKEVKTWGTSVITWRHSERQGIAQWYDNAHQRRIGPFRVKVLYRGNSGGRKVQLVSRAARPKQDPLREFLLGLDRRCVLSGEEQPEVLQAAHIRGVDVGGDEFVDNAILLRSDLHLLLDRRVLRFDVGNDSATVLLAPNVSQAYQELTGRSLPDSTFRRVKRALFDVHGPMVAQHKKGK</sequence>
<keyword evidence="2" id="KW-0540">Nuclease</keyword>
<dbReference type="RefSeq" id="WP_143016489.1">
    <property type="nucleotide sequence ID" value="NZ_FNCJ01000001.1"/>
</dbReference>
<reference evidence="2 3" key="1">
    <citation type="submission" date="2016-10" db="EMBL/GenBank/DDBJ databases">
        <authorList>
            <person name="de Groot N.N."/>
        </authorList>
    </citation>
    <scope>NUCLEOTIDE SEQUENCE [LARGE SCALE GENOMIC DNA]</scope>
    <source>
        <strain evidence="2 3">LMG 2247</strain>
    </source>
</reference>
<evidence type="ECO:0000313" key="2">
    <source>
        <dbReference type="EMBL" id="SDF82815.1"/>
    </source>
</evidence>
<dbReference type="EMBL" id="FNCJ01000001">
    <property type="protein sequence ID" value="SDF82815.1"/>
    <property type="molecule type" value="Genomic_DNA"/>
</dbReference>
<evidence type="ECO:0000259" key="1">
    <source>
        <dbReference type="Pfam" id="PF13391"/>
    </source>
</evidence>
<accession>A0A1G7P929</accession>
<keyword evidence="2" id="KW-0378">Hydrolase</keyword>
<dbReference type="GO" id="GO:0004519">
    <property type="term" value="F:endonuclease activity"/>
    <property type="evidence" value="ECO:0007669"/>
    <property type="project" value="UniProtKB-KW"/>
</dbReference>
<keyword evidence="2" id="KW-0255">Endonuclease</keyword>
<gene>
    <name evidence="2" type="ORF">SAMN05216466_101203</name>
</gene>
<dbReference type="InterPro" id="IPR003615">
    <property type="entry name" value="HNH_nuc"/>
</dbReference>
<dbReference type="Pfam" id="PF13391">
    <property type="entry name" value="HNH_2"/>
    <property type="match status" value="1"/>
</dbReference>
<evidence type="ECO:0000313" key="3">
    <source>
        <dbReference type="Proteomes" id="UP000199706"/>
    </source>
</evidence>
<dbReference type="Proteomes" id="UP000199706">
    <property type="component" value="Unassembled WGS sequence"/>
</dbReference>
<protein>
    <submittedName>
        <fullName evidence="2">HNH endonuclease</fullName>
    </submittedName>
</protein>